<dbReference type="RefSeq" id="WP_344162164.1">
    <property type="nucleotide sequence ID" value="NZ_BAAANF010000023.1"/>
</dbReference>
<feature type="domain" description="OmpR/PhoB-type" evidence="3">
    <location>
        <begin position="1"/>
        <end position="91"/>
    </location>
</feature>
<evidence type="ECO:0000256" key="1">
    <source>
        <dbReference type="ARBA" id="ARBA00023125"/>
    </source>
</evidence>
<name>A0ABP4UXL5_9ACTN</name>
<dbReference type="SMART" id="SM00862">
    <property type="entry name" value="Trans_reg_C"/>
    <property type="match status" value="1"/>
</dbReference>
<dbReference type="InterPro" id="IPR001867">
    <property type="entry name" value="OmpR/PhoB-type_DNA-bd"/>
</dbReference>
<reference evidence="5" key="1">
    <citation type="journal article" date="2019" name="Int. J. Syst. Evol. Microbiol.">
        <title>The Global Catalogue of Microorganisms (GCM) 10K type strain sequencing project: providing services to taxonomists for standard genome sequencing and annotation.</title>
        <authorList>
            <consortium name="The Broad Institute Genomics Platform"/>
            <consortium name="The Broad Institute Genome Sequencing Center for Infectious Disease"/>
            <person name="Wu L."/>
            <person name="Ma J."/>
        </authorList>
    </citation>
    <scope>NUCLEOTIDE SEQUENCE [LARGE SCALE GENOMIC DNA]</scope>
    <source>
        <strain evidence="5">JCM 14307</strain>
    </source>
</reference>
<dbReference type="Gene3D" id="1.10.10.10">
    <property type="entry name" value="Winged helix-like DNA-binding domain superfamily/Winged helix DNA-binding domain"/>
    <property type="match status" value="1"/>
</dbReference>
<evidence type="ECO:0000259" key="3">
    <source>
        <dbReference type="PROSITE" id="PS51755"/>
    </source>
</evidence>
<proteinExistence type="predicted"/>
<evidence type="ECO:0000256" key="2">
    <source>
        <dbReference type="PROSITE-ProRule" id="PRU01091"/>
    </source>
</evidence>
<dbReference type="InterPro" id="IPR036388">
    <property type="entry name" value="WH-like_DNA-bd_sf"/>
</dbReference>
<dbReference type="EMBL" id="BAAANF010000023">
    <property type="protein sequence ID" value="GAA1712291.1"/>
    <property type="molecule type" value="Genomic_DNA"/>
</dbReference>
<dbReference type="PROSITE" id="PS51755">
    <property type="entry name" value="OMPR_PHOB"/>
    <property type="match status" value="1"/>
</dbReference>
<protein>
    <recommendedName>
        <fullName evidence="3">OmpR/PhoB-type domain-containing protein</fullName>
    </recommendedName>
</protein>
<sequence>MEIRLLGKVEVRVGDSVLDVDSSKQRLVFAVLAATPGQVVPLEVLIDRVWGEDLPARPAATLYAYLSQLRGVLSTVGGSVVRRSGGYACEVPPECVDVSRSAN</sequence>
<dbReference type="InterPro" id="IPR016032">
    <property type="entry name" value="Sig_transdc_resp-reg_C-effctor"/>
</dbReference>
<feature type="DNA-binding region" description="OmpR/PhoB-type" evidence="2">
    <location>
        <begin position="1"/>
        <end position="91"/>
    </location>
</feature>
<dbReference type="PANTHER" id="PTHR35807">
    <property type="entry name" value="TRANSCRIPTIONAL REGULATOR REDD-RELATED"/>
    <property type="match status" value="1"/>
</dbReference>
<dbReference type="Proteomes" id="UP001500280">
    <property type="component" value="Unassembled WGS sequence"/>
</dbReference>
<keyword evidence="1 2" id="KW-0238">DNA-binding</keyword>
<dbReference type="PANTHER" id="PTHR35807:SF1">
    <property type="entry name" value="TRANSCRIPTIONAL REGULATOR REDD"/>
    <property type="match status" value="1"/>
</dbReference>
<keyword evidence="5" id="KW-1185">Reference proteome</keyword>
<dbReference type="SUPFAM" id="SSF46894">
    <property type="entry name" value="C-terminal effector domain of the bipartite response regulators"/>
    <property type="match status" value="1"/>
</dbReference>
<evidence type="ECO:0000313" key="5">
    <source>
        <dbReference type="Proteomes" id="UP001500280"/>
    </source>
</evidence>
<organism evidence="4 5">
    <name type="scientific">Kribbella yunnanensis</name>
    <dbReference type="NCBI Taxonomy" id="190194"/>
    <lineage>
        <taxon>Bacteria</taxon>
        <taxon>Bacillati</taxon>
        <taxon>Actinomycetota</taxon>
        <taxon>Actinomycetes</taxon>
        <taxon>Propionibacteriales</taxon>
        <taxon>Kribbellaceae</taxon>
        <taxon>Kribbella</taxon>
    </lineage>
</organism>
<gene>
    <name evidence="4" type="ORF">GCM10009745_70560</name>
</gene>
<dbReference type="InterPro" id="IPR051677">
    <property type="entry name" value="AfsR-DnrI-RedD_regulator"/>
</dbReference>
<dbReference type="Pfam" id="PF00486">
    <property type="entry name" value="Trans_reg_C"/>
    <property type="match status" value="1"/>
</dbReference>
<accession>A0ABP4UXL5</accession>
<comment type="caution">
    <text evidence="4">The sequence shown here is derived from an EMBL/GenBank/DDBJ whole genome shotgun (WGS) entry which is preliminary data.</text>
</comment>
<evidence type="ECO:0000313" key="4">
    <source>
        <dbReference type="EMBL" id="GAA1712291.1"/>
    </source>
</evidence>